<dbReference type="GO" id="GO:0000775">
    <property type="term" value="C:chromosome, centromeric region"/>
    <property type="evidence" value="ECO:0007669"/>
    <property type="project" value="InterPro"/>
</dbReference>
<dbReference type="Proteomes" id="UP000694569">
    <property type="component" value="Unplaced"/>
</dbReference>
<dbReference type="AlphaFoldDB" id="A0A8C5QZC4"/>
<proteinExistence type="predicted"/>
<dbReference type="Pfam" id="PF13096">
    <property type="entry name" value="CENP-P"/>
    <property type="match status" value="1"/>
</dbReference>
<reference evidence="1" key="2">
    <citation type="submission" date="2025-09" db="UniProtKB">
        <authorList>
            <consortium name="Ensembl"/>
        </authorList>
    </citation>
    <scope>IDENTIFICATION</scope>
</reference>
<dbReference type="OrthoDB" id="5976950at2759"/>
<organism evidence="1 2">
    <name type="scientific">Leptobrachium leishanense</name>
    <name type="common">Leishan spiny toad</name>
    <dbReference type="NCBI Taxonomy" id="445787"/>
    <lineage>
        <taxon>Eukaryota</taxon>
        <taxon>Metazoa</taxon>
        <taxon>Chordata</taxon>
        <taxon>Craniata</taxon>
        <taxon>Vertebrata</taxon>
        <taxon>Euteleostomi</taxon>
        <taxon>Amphibia</taxon>
        <taxon>Batrachia</taxon>
        <taxon>Anura</taxon>
        <taxon>Pelobatoidea</taxon>
        <taxon>Megophryidae</taxon>
        <taxon>Leptobrachium</taxon>
    </lineage>
</organism>
<reference evidence="1" key="1">
    <citation type="submission" date="2025-08" db="UniProtKB">
        <authorList>
            <consortium name="Ensembl"/>
        </authorList>
    </citation>
    <scope>IDENTIFICATION</scope>
</reference>
<dbReference type="GO" id="GO:0034080">
    <property type="term" value="P:CENP-A containing chromatin assembly"/>
    <property type="evidence" value="ECO:0007669"/>
    <property type="project" value="InterPro"/>
</dbReference>
<protein>
    <submittedName>
        <fullName evidence="1">Uncharacterized protein</fullName>
    </submittedName>
</protein>
<dbReference type="Ensembl" id="ENSLLET00000046644.1">
    <property type="protein sequence ID" value="ENSLLEP00000044850.1"/>
    <property type="gene ID" value="ENSLLEG00000028466.1"/>
</dbReference>
<sequence>FQMCAKHAFAHTKKPRKCALQHQRSSRTSLSELLLVWKIEIDEKGAVIPILDLLPKIPEQGKTTTWHFDTYGFILVSATVP</sequence>
<accession>A0A8C5QZC4</accession>
<evidence type="ECO:0000313" key="2">
    <source>
        <dbReference type="Proteomes" id="UP000694569"/>
    </source>
</evidence>
<dbReference type="InterPro" id="IPR027801">
    <property type="entry name" value="CENP-P"/>
</dbReference>
<name>A0A8C5QZC4_9ANUR</name>
<evidence type="ECO:0000313" key="1">
    <source>
        <dbReference type="Ensembl" id="ENSLLEP00000044850.1"/>
    </source>
</evidence>
<keyword evidence="2" id="KW-1185">Reference proteome</keyword>